<proteinExistence type="predicted"/>
<protein>
    <submittedName>
        <fullName evidence="2">Uncharacterized protein</fullName>
    </submittedName>
</protein>
<dbReference type="AlphaFoldDB" id="A0A8J5JUT4"/>
<feature type="region of interest" description="Disordered" evidence="1">
    <location>
        <begin position="159"/>
        <end position="182"/>
    </location>
</feature>
<feature type="region of interest" description="Disordered" evidence="1">
    <location>
        <begin position="95"/>
        <end position="118"/>
    </location>
</feature>
<accession>A0A8J5JUT4</accession>
<feature type="compositionally biased region" description="Basic residues" evidence="1">
    <location>
        <begin position="164"/>
        <end position="180"/>
    </location>
</feature>
<organism evidence="2 3">
    <name type="scientific">Homarus americanus</name>
    <name type="common">American lobster</name>
    <dbReference type="NCBI Taxonomy" id="6706"/>
    <lineage>
        <taxon>Eukaryota</taxon>
        <taxon>Metazoa</taxon>
        <taxon>Ecdysozoa</taxon>
        <taxon>Arthropoda</taxon>
        <taxon>Crustacea</taxon>
        <taxon>Multicrustacea</taxon>
        <taxon>Malacostraca</taxon>
        <taxon>Eumalacostraca</taxon>
        <taxon>Eucarida</taxon>
        <taxon>Decapoda</taxon>
        <taxon>Pleocyemata</taxon>
        <taxon>Astacidea</taxon>
        <taxon>Nephropoidea</taxon>
        <taxon>Nephropidae</taxon>
        <taxon>Homarus</taxon>
    </lineage>
</organism>
<sequence>MGMLGKKKMEVLMHKRKESPSEMPISDKRGHNPSTGAIIGSYLQHVHENIRALPVLASIYSRAHSPHSGTWRPEAASPNSTAWTTTSCSVLLSPTSATPVRSWRPRSLPQKDGEDTSDVRSTLREHKAIAQVPWDLLHQSQSLQLPCPCLGRKDHCCQPQTPSPRHKTTHKTSNNKKQNNKKLTPTALHFYASQEGNAERLFEHENIDTLLPLFQSMENFEVDKNEI</sequence>
<dbReference type="EMBL" id="JAHLQT010033114">
    <property type="protein sequence ID" value="KAG7159609.1"/>
    <property type="molecule type" value="Genomic_DNA"/>
</dbReference>
<reference evidence="2" key="1">
    <citation type="journal article" date="2021" name="Sci. Adv.">
        <title>The American lobster genome reveals insights on longevity, neural, and immune adaptations.</title>
        <authorList>
            <person name="Polinski J.M."/>
            <person name="Zimin A.V."/>
            <person name="Clark K.F."/>
            <person name="Kohn A.B."/>
            <person name="Sadowski N."/>
            <person name="Timp W."/>
            <person name="Ptitsyn A."/>
            <person name="Khanna P."/>
            <person name="Romanova D.Y."/>
            <person name="Williams P."/>
            <person name="Greenwood S.J."/>
            <person name="Moroz L.L."/>
            <person name="Walt D.R."/>
            <person name="Bodnar A.G."/>
        </authorList>
    </citation>
    <scope>NUCLEOTIDE SEQUENCE</scope>
    <source>
        <strain evidence="2">GMGI-L3</strain>
    </source>
</reference>
<evidence type="ECO:0000256" key="1">
    <source>
        <dbReference type="SAM" id="MobiDB-lite"/>
    </source>
</evidence>
<dbReference type="Proteomes" id="UP000747542">
    <property type="component" value="Unassembled WGS sequence"/>
</dbReference>
<evidence type="ECO:0000313" key="2">
    <source>
        <dbReference type="EMBL" id="KAG7159609.1"/>
    </source>
</evidence>
<name>A0A8J5JUT4_HOMAM</name>
<comment type="caution">
    <text evidence="2">The sequence shown here is derived from an EMBL/GenBank/DDBJ whole genome shotgun (WGS) entry which is preliminary data.</text>
</comment>
<gene>
    <name evidence="2" type="ORF">Hamer_G004278</name>
</gene>
<evidence type="ECO:0000313" key="3">
    <source>
        <dbReference type="Proteomes" id="UP000747542"/>
    </source>
</evidence>
<keyword evidence="3" id="KW-1185">Reference proteome</keyword>
<feature type="compositionally biased region" description="Basic and acidic residues" evidence="1">
    <location>
        <begin position="109"/>
        <end position="118"/>
    </location>
</feature>